<dbReference type="InterPro" id="IPR050796">
    <property type="entry name" value="SCF_F-box_component"/>
</dbReference>
<dbReference type="AlphaFoldDB" id="A0AA88DSK3"/>
<dbReference type="Proteomes" id="UP001187192">
    <property type="component" value="Unassembled WGS sequence"/>
</dbReference>
<accession>A0AA88DSK3</accession>
<sequence length="394" mass="45302">MTSFFSYLPEEVIEIIFSKLPADSVNLHNAKNNSSLSLIFNTYYPDIYGICRGLEYPGEPKISSVSLLSDVSEHDPINSVTKDLGLTLSQDGECRGSDWRLVCQCDGILCLDKGRLVQNLMLCNPALHEFKLIPEPMRPKKFINVGLGFGFDFRANKYKLVRVIYQKRKFEAEVHTLGSNSWRKIDMCCETLSLYEYGYMYWEGLCFWMLTTREGGILCFDMADEVFHIIPLPIKSDNCAFLAVQDGSLVLFVRPLNRIGENLGSRSLEMWVMDGYFDKVKGIKSAWRWVKRLVIEPLDRIRFPLKFWKSDELLLFDRSEGRVHSYNLQTRKLRNIVGVDRFGAVIPICFFYFKSLVSIKGSELEAESSRKLKKGQNPTTEIDIFGRPFATSDE</sequence>
<feature type="domain" description="F-box associated beta-propeller type 1" evidence="2">
    <location>
        <begin position="89"/>
        <end position="359"/>
    </location>
</feature>
<gene>
    <name evidence="3" type="ORF">TIFTF001_029868</name>
</gene>
<keyword evidence="4" id="KW-1185">Reference proteome</keyword>
<protein>
    <recommendedName>
        <fullName evidence="2">F-box associated beta-propeller type 1 domain-containing protein</fullName>
    </recommendedName>
</protein>
<dbReference type="PANTHER" id="PTHR31672">
    <property type="entry name" value="BNACNNG10540D PROTEIN"/>
    <property type="match status" value="1"/>
</dbReference>
<dbReference type="PANTHER" id="PTHR31672:SF13">
    <property type="entry name" value="F-BOX PROTEIN CPR30-LIKE"/>
    <property type="match status" value="1"/>
</dbReference>
<feature type="region of interest" description="Disordered" evidence="1">
    <location>
        <begin position="371"/>
        <end position="394"/>
    </location>
</feature>
<organism evidence="3 4">
    <name type="scientific">Ficus carica</name>
    <name type="common">Common fig</name>
    <dbReference type="NCBI Taxonomy" id="3494"/>
    <lineage>
        <taxon>Eukaryota</taxon>
        <taxon>Viridiplantae</taxon>
        <taxon>Streptophyta</taxon>
        <taxon>Embryophyta</taxon>
        <taxon>Tracheophyta</taxon>
        <taxon>Spermatophyta</taxon>
        <taxon>Magnoliopsida</taxon>
        <taxon>eudicotyledons</taxon>
        <taxon>Gunneridae</taxon>
        <taxon>Pentapetalae</taxon>
        <taxon>rosids</taxon>
        <taxon>fabids</taxon>
        <taxon>Rosales</taxon>
        <taxon>Moraceae</taxon>
        <taxon>Ficeae</taxon>
        <taxon>Ficus</taxon>
    </lineage>
</organism>
<dbReference type="EMBL" id="BTGU01000102">
    <property type="protein sequence ID" value="GMN60778.1"/>
    <property type="molecule type" value="Genomic_DNA"/>
</dbReference>
<evidence type="ECO:0000313" key="3">
    <source>
        <dbReference type="EMBL" id="GMN60778.1"/>
    </source>
</evidence>
<evidence type="ECO:0000259" key="2">
    <source>
        <dbReference type="Pfam" id="PF07734"/>
    </source>
</evidence>
<dbReference type="InterPro" id="IPR017451">
    <property type="entry name" value="F-box-assoc_interact_dom"/>
</dbReference>
<dbReference type="Pfam" id="PF07734">
    <property type="entry name" value="FBA_1"/>
    <property type="match status" value="1"/>
</dbReference>
<name>A0AA88DSK3_FICCA</name>
<dbReference type="NCBIfam" id="TIGR01640">
    <property type="entry name" value="F_box_assoc_1"/>
    <property type="match status" value="1"/>
</dbReference>
<reference evidence="3" key="1">
    <citation type="submission" date="2023-07" db="EMBL/GenBank/DDBJ databases">
        <title>draft genome sequence of fig (Ficus carica).</title>
        <authorList>
            <person name="Takahashi T."/>
            <person name="Nishimura K."/>
        </authorList>
    </citation>
    <scope>NUCLEOTIDE SEQUENCE</scope>
</reference>
<evidence type="ECO:0000256" key="1">
    <source>
        <dbReference type="SAM" id="MobiDB-lite"/>
    </source>
</evidence>
<dbReference type="InterPro" id="IPR006527">
    <property type="entry name" value="F-box-assoc_dom_typ1"/>
</dbReference>
<evidence type="ECO:0000313" key="4">
    <source>
        <dbReference type="Proteomes" id="UP001187192"/>
    </source>
</evidence>
<proteinExistence type="predicted"/>
<comment type="caution">
    <text evidence="3">The sequence shown here is derived from an EMBL/GenBank/DDBJ whole genome shotgun (WGS) entry which is preliminary data.</text>
</comment>